<dbReference type="SUPFAM" id="SSF55961">
    <property type="entry name" value="Bet v1-like"/>
    <property type="match status" value="1"/>
</dbReference>
<dbReference type="EMBL" id="CP030840">
    <property type="protein sequence ID" value="AXC15287.1"/>
    <property type="molecule type" value="Genomic_DNA"/>
</dbReference>
<keyword evidence="4" id="KW-0808">Transferase</keyword>
<keyword evidence="5" id="KW-1185">Reference proteome</keyword>
<keyword evidence="4" id="KW-0812">Transmembrane</keyword>
<sequence length="169" mass="19135">MSTTQMQYAGAAAELAEEPLSIYISRTFRAPRQRVFEAWTRPEQMLKWRGPEGWEVLEAQSDSRPGGEHRVVVRGTPKPRSEADRPVEVTGASWGTYLDIEPYSLVRFTWRADWAPDEESVVTVRLSDSQDGGTLMDFTHDKFLTPQSAQGHNQGWSSAFNKLTKFLEG</sequence>
<evidence type="ECO:0000259" key="3">
    <source>
        <dbReference type="Pfam" id="PF08327"/>
    </source>
</evidence>
<reference evidence="4 5" key="1">
    <citation type="journal article" date="2018" name="Front. Microbiol.">
        <title>Hydrolytic Capabilities as a Key to Environmental Success: Chitinolytic and Cellulolytic Acidobacteria From Acidic Sub-arctic Soils and Boreal Peatlands.</title>
        <authorList>
            <person name="Belova S.E."/>
            <person name="Ravin N.V."/>
            <person name="Pankratov T.A."/>
            <person name="Rakitin A.L."/>
            <person name="Ivanova A.A."/>
            <person name="Beletsky A.V."/>
            <person name="Mardanov A.V."/>
            <person name="Sinninghe Damste J.S."/>
            <person name="Dedysh S.N."/>
        </authorList>
    </citation>
    <scope>NUCLEOTIDE SEQUENCE [LARGE SCALE GENOMIC DNA]</scope>
    <source>
        <strain evidence="4 5">SBC82</strain>
    </source>
</reference>
<dbReference type="Proteomes" id="UP000253606">
    <property type="component" value="Chromosome"/>
</dbReference>
<dbReference type="GO" id="GO:0016740">
    <property type="term" value="F:transferase activity"/>
    <property type="evidence" value="ECO:0007669"/>
    <property type="project" value="UniProtKB-KW"/>
</dbReference>
<dbReference type="AlphaFoldDB" id="A0A2Z5G909"/>
<proteinExistence type="inferred from homology"/>
<feature type="region of interest" description="Disordered" evidence="2">
    <location>
        <begin position="59"/>
        <end position="86"/>
    </location>
</feature>
<dbReference type="RefSeq" id="WP_161557591.1">
    <property type="nucleotide sequence ID" value="NZ_CP030840.1"/>
</dbReference>
<feature type="domain" description="Activator of Hsp90 ATPase homologue 1/2-like C-terminal" evidence="3">
    <location>
        <begin position="29"/>
        <end position="168"/>
    </location>
</feature>
<dbReference type="Pfam" id="PF08327">
    <property type="entry name" value="AHSA1"/>
    <property type="match status" value="1"/>
</dbReference>
<dbReference type="InterPro" id="IPR013538">
    <property type="entry name" value="ASHA1/2-like_C"/>
</dbReference>
<protein>
    <submittedName>
        <fullName evidence="4">Putative glutathione S-transferase-related transmembrane protein</fullName>
    </submittedName>
</protein>
<evidence type="ECO:0000256" key="1">
    <source>
        <dbReference type="ARBA" id="ARBA00006817"/>
    </source>
</evidence>
<evidence type="ECO:0000256" key="2">
    <source>
        <dbReference type="SAM" id="MobiDB-lite"/>
    </source>
</evidence>
<dbReference type="CDD" id="cd07814">
    <property type="entry name" value="SRPBCC_CalC_Aha1-like"/>
    <property type="match status" value="1"/>
</dbReference>
<evidence type="ECO:0000313" key="5">
    <source>
        <dbReference type="Proteomes" id="UP000253606"/>
    </source>
</evidence>
<comment type="similarity">
    <text evidence="1">Belongs to the AHA1 family.</text>
</comment>
<dbReference type="KEGG" id="abas:ACPOL_6043"/>
<dbReference type="Gene3D" id="3.30.530.20">
    <property type="match status" value="1"/>
</dbReference>
<accession>A0A2Z5G909</accession>
<dbReference type="InterPro" id="IPR023393">
    <property type="entry name" value="START-like_dom_sf"/>
</dbReference>
<gene>
    <name evidence="4" type="ORF">ACPOL_6043</name>
</gene>
<organism evidence="4 5">
    <name type="scientific">Acidisarcina polymorpha</name>
    <dbReference type="NCBI Taxonomy" id="2211140"/>
    <lineage>
        <taxon>Bacteria</taxon>
        <taxon>Pseudomonadati</taxon>
        <taxon>Acidobacteriota</taxon>
        <taxon>Terriglobia</taxon>
        <taxon>Terriglobales</taxon>
        <taxon>Acidobacteriaceae</taxon>
        <taxon>Acidisarcina</taxon>
    </lineage>
</organism>
<name>A0A2Z5G909_9BACT</name>
<keyword evidence="4" id="KW-0472">Membrane</keyword>
<evidence type="ECO:0000313" key="4">
    <source>
        <dbReference type="EMBL" id="AXC15287.1"/>
    </source>
</evidence>